<evidence type="ECO:0000256" key="2">
    <source>
        <dbReference type="ARBA" id="ARBA00006333"/>
    </source>
</evidence>
<organism evidence="9">
    <name type="scientific">Oryza brachyantha</name>
    <name type="common">malo sina</name>
    <dbReference type="NCBI Taxonomy" id="4533"/>
    <lineage>
        <taxon>Eukaryota</taxon>
        <taxon>Viridiplantae</taxon>
        <taxon>Streptophyta</taxon>
        <taxon>Embryophyta</taxon>
        <taxon>Tracheophyta</taxon>
        <taxon>Spermatophyta</taxon>
        <taxon>Magnoliopsida</taxon>
        <taxon>Liliopsida</taxon>
        <taxon>Poales</taxon>
        <taxon>Poaceae</taxon>
        <taxon>BOP clade</taxon>
        <taxon>Oryzoideae</taxon>
        <taxon>Oryzeae</taxon>
        <taxon>Oryzinae</taxon>
        <taxon>Oryza</taxon>
    </lineage>
</organism>
<comment type="cofactor">
    <cofactor evidence="1">
        <name>Mg(2+)</name>
        <dbReference type="ChEBI" id="CHEBI:18420"/>
    </cofactor>
</comment>
<dbReference type="InterPro" id="IPR050148">
    <property type="entry name" value="Terpene_synthase-like"/>
</dbReference>
<dbReference type="GO" id="GO:0000287">
    <property type="term" value="F:magnesium ion binding"/>
    <property type="evidence" value="ECO:0007669"/>
    <property type="project" value="InterPro"/>
</dbReference>
<dbReference type="GO" id="GO:0010333">
    <property type="term" value="F:terpene synthase activity"/>
    <property type="evidence" value="ECO:0007669"/>
    <property type="project" value="InterPro"/>
</dbReference>
<dbReference type="HOGENOM" id="CLU_003125_2_0_1"/>
<dbReference type="InterPro" id="IPR001906">
    <property type="entry name" value="Terpene_synth_N"/>
</dbReference>
<evidence type="ECO:0008006" key="11">
    <source>
        <dbReference type="Google" id="ProtNLM"/>
    </source>
</evidence>
<dbReference type="PANTHER" id="PTHR31739">
    <property type="entry name" value="ENT-COPALYL DIPHOSPHATE SYNTHASE, CHLOROPLASTIC"/>
    <property type="match status" value="1"/>
</dbReference>
<keyword evidence="4" id="KW-0611">Plant defense</keyword>
<dbReference type="Pfam" id="PF03936">
    <property type="entry name" value="Terpene_synth_C"/>
    <property type="match status" value="1"/>
</dbReference>
<evidence type="ECO:0000256" key="4">
    <source>
        <dbReference type="ARBA" id="ARBA00022821"/>
    </source>
</evidence>
<dbReference type="FunFam" id="1.50.10.160:FF:000002">
    <property type="entry name" value="cis-abienol synthase, chloroplastic"/>
    <property type="match status" value="1"/>
</dbReference>
<keyword evidence="10" id="KW-1185">Reference proteome</keyword>
<sequence length="643" mass="72986">MRIYFNPRLNAFILMKYTQHRDELKATVRKQLQGAEPSVSSYDTAWVAMVPLKGSSHAPCYPQCIQWILDNQQLDGSWSQSAEVNKDILLSTLACIVALKRWDCSPDHIRRGLHFIGRNFSVAMDGQSVSPVGFNITFSGLLNLATEMGLEIPVMKTDIDGIFYLREIELARDGGGTVAARKAFMAYVSEGLGRRQDWDLLMAYQRKNGSLFNSPSTTAAAAIYSRNDRALDYLGSLTSKFGGSVPVIYPDDVYSQLCMVNTLEKMGISSDFACEIRDILDMTYSCWMQNEEEIMSDMGTCAKAFRLLRMNGYDINSDGMGQFAEQSCYDDSIHAYVNDIQPLLELYRSSQVRFSEDDLILENICSWSAKLLKQQLSSRKISKPLVQEIEYALEFPIFATVEPLEHKGNIERFKTNSFQLVKSGHCGSSSANTEILSLAIDKFRSTQSIFQQELQDLNRWVQEHRLDELKFARILPLHACFCAIVPLFPPELFVPRVAWSQNAVLTTAVDDLFDGGGSMEEMRNMVELFEKWDDHAEVGFSSENVEILFKAVYNTTRRMGEMAAQLQNRSVMDHLVELWVVTVRTMMTEAEWVENKYIPATMEEYMPVAEHSFAFDPIIPTSAYLLGEPLPEEAVRSEEYTRL</sequence>
<dbReference type="InterPro" id="IPR036965">
    <property type="entry name" value="Terpene_synth_N_sf"/>
</dbReference>
<keyword evidence="6" id="KW-0456">Lyase</keyword>
<feature type="domain" description="Terpene synthase N-terminal" evidence="7">
    <location>
        <begin position="197"/>
        <end position="393"/>
    </location>
</feature>
<dbReference type="GO" id="GO:0006952">
    <property type="term" value="P:defense response"/>
    <property type="evidence" value="ECO:0007669"/>
    <property type="project" value="UniProtKB-KW"/>
</dbReference>
<reference evidence="9" key="1">
    <citation type="journal article" date="2013" name="Nat. Commun.">
        <title>Whole-genome sequencing of Oryza brachyantha reveals mechanisms underlying Oryza genome evolution.</title>
        <authorList>
            <person name="Chen J."/>
            <person name="Huang Q."/>
            <person name="Gao D."/>
            <person name="Wang J."/>
            <person name="Lang Y."/>
            <person name="Liu T."/>
            <person name="Li B."/>
            <person name="Bai Z."/>
            <person name="Luis Goicoechea J."/>
            <person name="Liang C."/>
            <person name="Chen C."/>
            <person name="Zhang W."/>
            <person name="Sun S."/>
            <person name="Liao Y."/>
            <person name="Zhang X."/>
            <person name="Yang L."/>
            <person name="Song C."/>
            <person name="Wang M."/>
            <person name="Shi J."/>
            <person name="Liu G."/>
            <person name="Liu J."/>
            <person name="Zhou H."/>
            <person name="Zhou W."/>
            <person name="Yu Q."/>
            <person name="An N."/>
            <person name="Chen Y."/>
            <person name="Cai Q."/>
            <person name="Wang B."/>
            <person name="Liu B."/>
            <person name="Min J."/>
            <person name="Huang Y."/>
            <person name="Wu H."/>
            <person name="Li Z."/>
            <person name="Zhang Y."/>
            <person name="Yin Y."/>
            <person name="Song W."/>
            <person name="Jiang J."/>
            <person name="Jackson S.A."/>
            <person name="Wing R.A."/>
            <person name="Wang J."/>
            <person name="Chen M."/>
        </authorList>
    </citation>
    <scope>NUCLEOTIDE SEQUENCE [LARGE SCALE GENOMIC DNA]</scope>
    <source>
        <strain evidence="9">cv. IRGC 101232</strain>
    </source>
</reference>
<dbReference type="SUPFAM" id="SSF48239">
    <property type="entry name" value="Terpenoid cyclases/Protein prenyltransferases"/>
    <property type="match status" value="2"/>
</dbReference>
<dbReference type="EnsemblPlants" id="OB11G20450.1">
    <property type="protein sequence ID" value="OB11G20450.1"/>
    <property type="gene ID" value="OB11G20450"/>
</dbReference>
<dbReference type="InterPro" id="IPR005630">
    <property type="entry name" value="Terpene_synthase_metal-bd"/>
</dbReference>
<protein>
    <recommendedName>
        <fullName evidence="11">Terpene synthase N-terminal domain-containing protein</fullName>
    </recommendedName>
</protein>
<feature type="domain" description="Terpene synthase metal-binding" evidence="8">
    <location>
        <begin position="465"/>
        <end position="635"/>
    </location>
</feature>
<evidence type="ECO:0000313" key="10">
    <source>
        <dbReference type="Proteomes" id="UP000006038"/>
    </source>
</evidence>
<dbReference type="PANTHER" id="PTHR31739:SF17">
    <property type="entry name" value="ENT-SANDARACOPIMARA-8(14),15-DIENE SYNTHASE, CHLOROPLASTIC"/>
    <property type="match status" value="1"/>
</dbReference>
<evidence type="ECO:0000256" key="3">
    <source>
        <dbReference type="ARBA" id="ARBA00022723"/>
    </source>
</evidence>
<evidence type="ECO:0000256" key="5">
    <source>
        <dbReference type="ARBA" id="ARBA00022842"/>
    </source>
</evidence>
<dbReference type="Gene3D" id="1.10.600.10">
    <property type="entry name" value="Farnesyl Diphosphate Synthase"/>
    <property type="match status" value="1"/>
</dbReference>
<evidence type="ECO:0000259" key="7">
    <source>
        <dbReference type="Pfam" id="PF01397"/>
    </source>
</evidence>
<dbReference type="SFLD" id="SFLDG01014">
    <property type="entry name" value="Terpene_Cyclase_Like_1_N-term"/>
    <property type="match status" value="1"/>
</dbReference>
<evidence type="ECO:0000256" key="1">
    <source>
        <dbReference type="ARBA" id="ARBA00001946"/>
    </source>
</evidence>
<dbReference type="eggNOG" id="ENOG502QVGX">
    <property type="taxonomic scope" value="Eukaryota"/>
</dbReference>
<accession>J3N8A9</accession>
<evidence type="ECO:0000256" key="6">
    <source>
        <dbReference type="ARBA" id="ARBA00023239"/>
    </source>
</evidence>
<dbReference type="InterPro" id="IPR008949">
    <property type="entry name" value="Isoprenoid_synthase_dom_sf"/>
</dbReference>
<dbReference type="FunFam" id="1.50.10.130:FF:000003">
    <property type="entry name" value="Ent-cassa-12,15-diene synthase"/>
    <property type="match status" value="1"/>
</dbReference>
<dbReference type="Gramene" id="OB11G20450.1">
    <property type="protein sequence ID" value="OB11G20450.1"/>
    <property type="gene ID" value="OB11G20450"/>
</dbReference>
<dbReference type="STRING" id="4533.J3N8A9"/>
<dbReference type="Gene3D" id="1.50.10.160">
    <property type="match status" value="1"/>
</dbReference>
<dbReference type="SUPFAM" id="SSF48576">
    <property type="entry name" value="Terpenoid synthases"/>
    <property type="match status" value="1"/>
</dbReference>
<evidence type="ECO:0000259" key="8">
    <source>
        <dbReference type="Pfam" id="PF03936"/>
    </source>
</evidence>
<dbReference type="Proteomes" id="UP000006038">
    <property type="component" value="Chromosome 11"/>
</dbReference>
<dbReference type="GO" id="GO:0016102">
    <property type="term" value="P:diterpenoid biosynthetic process"/>
    <property type="evidence" value="ECO:0007669"/>
    <property type="project" value="TreeGrafter"/>
</dbReference>
<dbReference type="AlphaFoldDB" id="J3N8A9"/>
<dbReference type="InterPro" id="IPR008930">
    <property type="entry name" value="Terpenoid_cyclase/PrenylTrfase"/>
</dbReference>
<dbReference type="Gene3D" id="1.50.10.130">
    <property type="entry name" value="Terpene synthase, N-terminal domain"/>
    <property type="match status" value="1"/>
</dbReference>
<evidence type="ECO:0000313" key="9">
    <source>
        <dbReference type="EnsemblPlants" id="OB11G20450.1"/>
    </source>
</evidence>
<comment type="similarity">
    <text evidence="2">Belongs to the terpene synthase family.</text>
</comment>
<reference evidence="9" key="2">
    <citation type="submission" date="2013-04" db="UniProtKB">
        <authorList>
            <consortium name="EnsemblPlants"/>
        </authorList>
    </citation>
    <scope>IDENTIFICATION</scope>
</reference>
<keyword evidence="3" id="KW-0479">Metal-binding</keyword>
<dbReference type="Pfam" id="PF01397">
    <property type="entry name" value="Terpene_synth"/>
    <property type="match status" value="1"/>
</dbReference>
<name>J3N8A9_ORYBR</name>
<proteinExistence type="inferred from homology"/>
<dbReference type="OMA" id="KEYIHLM"/>
<keyword evidence="5" id="KW-0460">Magnesium</keyword>